<comment type="caution">
    <text evidence="3">The sequence shown here is derived from an EMBL/GenBank/DDBJ whole genome shotgun (WGS) entry which is preliminary data.</text>
</comment>
<organism evidence="3 4">
    <name type="scientific">Variovorax terrae</name>
    <dbReference type="NCBI Taxonomy" id="2923278"/>
    <lineage>
        <taxon>Bacteria</taxon>
        <taxon>Pseudomonadati</taxon>
        <taxon>Pseudomonadota</taxon>
        <taxon>Betaproteobacteria</taxon>
        <taxon>Burkholderiales</taxon>
        <taxon>Comamonadaceae</taxon>
        <taxon>Variovorax</taxon>
    </lineage>
</organism>
<feature type="domain" description="CN hydrolase" evidence="2">
    <location>
        <begin position="5"/>
        <end position="261"/>
    </location>
</feature>
<dbReference type="PROSITE" id="PS50263">
    <property type="entry name" value="CN_HYDROLASE"/>
    <property type="match status" value="1"/>
</dbReference>
<name>A0A9X1VV04_9BURK</name>
<proteinExistence type="predicted"/>
<dbReference type="InterPro" id="IPR050345">
    <property type="entry name" value="Aliph_Amidase/BUP"/>
</dbReference>
<dbReference type="Gene3D" id="3.60.110.10">
    <property type="entry name" value="Carbon-nitrogen hydrolase"/>
    <property type="match status" value="1"/>
</dbReference>
<dbReference type="EMBL" id="JALGBI010000001">
    <property type="protein sequence ID" value="MCJ0763455.1"/>
    <property type="molecule type" value="Genomic_DNA"/>
</dbReference>
<dbReference type="AlphaFoldDB" id="A0A9X1VV04"/>
<keyword evidence="4" id="KW-1185">Reference proteome</keyword>
<evidence type="ECO:0000259" key="2">
    <source>
        <dbReference type="PROSITE" id="PS50263"/>
    </source>
</evidence>
<dbReference type="Pfam" id="PF00795">
    <property type="entry name" value="CN_hydrolase"/>
    <property type="match status" value="1"/>
</dbReference>
<accession>A0A9X1VV04</accession>
<dbReference type="GO" id="GO:0016811">
    <property type="term" value="F:hydrolase activity, acting on carbon-nitrogen (but not peptide) bonds, in linear amides"/>
    <property type="evidence" value="ECO:0007669"/>
    <property type="project" value="TreeGrafter"/>
</dbReference>
<evidence type="ECO:0000313" key="4">
    <source>
        <dbReference type="Proteomes" id="UP001139447"/>
    </source>
</evidence>
<dbReference type="CDD" id="cd07197">
    <property type="entry name" value="nitrilase"/>
    <property type="match status" value="1"/>
</dbReference>
<dbReference type="Proteomes" id="UP001139447">
    <property type="component" value="Unassembled WGS sequence"/>
</dbReference>
<dbReference type="PANTHER" id="PTHR43674">
    <property type="entry name" value="NITRILASE C965.09-RELATED"/>
    <property type="match status" value="1"/>
</dbReference>
<evidence type="ECO:0000313" key="3">
    <source>
        <dbReference type="EMBL" id="MCJ0763455.1"/>
    </source>
</evidence>
<dbReference type="InterPro" id="IPR036526">
    <property type="entry name" value="C-N_Hydrolase_sf"/>
</dbReference>
<dbReference type="RefSeq" id="WP_243306046.1">
    <property type="nucleotide sequence ID" value="NZ_JALGBI010000001.1"/>
</dbReference>
<reference evidence="3" key="1">
    <citation type="submission" date="2022-03" db="EMBL/GenBank/DDBJ databases">
        <authorList>
            <person name="Woo C.Y."/>
        </authorList>
    </citation>
    <scope>NUCLEOTIDE SEQUENCE</scope>
    <source>
        <strain evidence="3">CYS-02</strain>
    </source>
</reference>
<keyword evidence="1 3" id="KW-0378">Hydrolase</keyword>
<gene>
    <name evidence="3" type="ORF">MMF98_09560</name>
</gene>
<dbReference type="PANTHER" id="PTHR43674:SF16">
    <property type="entry name" value="CARBON-NITROGEN FAMILY, PUTATIVE (AFU_ORTHOLOGUE AFUA_5G02350)-RELATED"/>
    <property type="match status" value="1"/>
</dbReference>
<dbReference type="InterPro" id="IPR003010">
    <property type="entry name" value="C-N_Hydrolase"/>
</dbReference>
<protein>
    <submittedName>
        <fullName evidence="3">Carbon-nitrogen hydrolase family protein</fullName>
    </submittedName>
</protein>
<dbReference type="SUPFAM" id="SSF56317">
    <property type="entry name" value="Carbon-nitrogen hydrolase"/>
    <property type="match status" value="1"/>
</dbReference>
<evidence type="ECO:0000256" key="1">
    <source>
        <dbReference type="ARBA" id="ARBA00022801"/>
    </source>
</evidence>
<sequence>MARLLTVAAAQTGSVADNGLPAITESAHALLDEAARQGVRLLSFCELFLTPFFANRLEEAFDPYFMAPDHPALKGLRDKARQHGIALVLPFAERAEDGYFNSAFIYDERGQQVGRYRKTHIPAYFPTSGPGGTGSYEKFYFAPGGGLEVYAVAGTRIGVQICNDRLYPEASRVLALKGAELIAMPISFSTYADPAQRTSIWEIPLRARAYENGVFVLACNRVGTEGSRHHLGRSMVVDPRGMIAAEAGTQAAQLLTAQIDLDAVSAARKKFPWWRDRRPDLYPSLAEGR</sequence>